<protein>
    <submittedName>
        <fullName evidence="2">Uncharacterized protein</fullName>
    </submittedName>
</protein>
<reference evidence="2" key="1">
    <citation type="submission" date="2023-04" db="EMBL/GenBank/DDBJ databases">
        <title>Black Yeasts Isolated from many extreme environments.</title>
        <authorList>
            <person name="Coleine C."/>
            <person name="Stajich J.E."/>
            <person name="Selbmann L."/>
        </authorList>
    </citation>
    <scope>NUCLEOTIDE SEQUENCE</scope>
    <source>
        <strain evidence="2">CCFEE 5312</strain>
    </source>
</reference>
<comment type="caution">
    <text evidence="2">The sequence shown here is derived from an EMBL/GenBank/DDBJ whole genome shotgun (WGS) entry which is preliminary data.</text>
</comment>
<name>A0AAJ0D7C8_9PEZI</name>
<proteinExistence type="predicted"/>
<evidence type="ECO:0000313" key="2">
    <source>
        <dbReference type="EMBL" id="KAK3048140.1"/>
    </source>
</evidence>
<dbReference type="AlphaFoldDB" id="A0AAJ0D7C8"/>
<evidence type="ECO:0000313" key="3">
    <source>
        <dbReference type="Proteomes" id="UP001271007"/>
    </source>
</evidence>
<keyword evidence="3" id="KW-1185">Reference proteome</keyword>
<dbReference type="Proteomes" id="UP001271007">
    <property type="component" value="Unassembled WGS sequence"/>
</dbReference>
<feature type="region of interest" description="Disordered" evidence="1">
    <location>
        <begin position="401"/>
        <end position="429"/>
    </location>
</feature>
<organism evidence="2 3">
    <name type="scientific">Extremus antarcticus</name>
    <dbReference type="NCBI Taxonomy" id="702011"/>
    <lineage>
        <taxon>Eukaryota</taxon>
        <taxon>Fungi</taxon>
        <taxon>Dikarya</taxon>
        <taxon>Ascomycota</taxon>
        <taxon>Pezizomycotina</taxon>
        <taxon>Dothideomycetes</taxon>
        <taxon>Dothideomycetidae</taxon>
        <taxon>Mycosphaerellales</taxon>
        <taxon>Extremaceae</taxon>
        <taxon>Extremus</taxon>
    </lineage>
</organism>
<evidence type="ECO:0000256" key="1">
    <source>
        <dbReference type="SAM" id="MobiDB-lite"/>
    </source>
</evidence>
<gene>
    <name evidence="2" type="ORF">LTR09_010479</name>
</gene>
<sequence>MAPPIRSSGVLRSTQKHDLVPDSLRCGICSDLAINPFVLPCCFGCWEIDERRERRENIEHFLRPAPEPKVSELLVSKDYFQAASNAFLGNQKFDENATLSTLFGFKQGLIAQYLTSFTTRLSHLKFSNGRLTEVCPNLKVLIVEVAAEDFELIEPRFAWVVELTDMEIQAVIGAACITGISGLREIHTTAAKLTLYAKSESQQAIWKTNVSRLRDLLRPLVTRPRKDVPSDGEHLDGNIPLYRGSRVLLRAGPHETGEPRKRSLFAAEPVHYLKVKEPEVLPEAQKPPRHVTNHVPPPLSREVLSEAQKPTDRIASFEHHGDFPWDPLEMPLEAPPHDSPFDTNFLIPDAKLTTQDLPRTADELESMVVHDSRRMIDFFNELRNSAAKGSADDASEVTSSVVAKGGKAGHPSGVHQGAKVGEAGPPSVVGEDVIARPAEQNQQIKAVKELEEEIRSQCQRYDVTINHLKRRTLARLRTLERRI</sequence>
<accession>A0AAJ0D7C8</accession>
<dbReference type="SUPFAM" id="SSF57850">
    <property type="entry name" value="RING/U-box"/>
    <property type="match status" value="1"/>
</dbReference>
<dbReference type="EMBL" id="JAWDJX010000052">
    <property type="protein sequence ID" value="KAK3048140.1"/>
    <property type="molecule type" value="Genomic_DNA"/>
</dbReference>